<comment type="caution">
    <text evidence="1">The sequence shown here is derived from an EMBL/GenBank/DDBJ whole genome shotgun (WGS) entry which is preliminary data.</text>
</comment>
<organism evidence="1">
    <name type="scientific">Lyngbya confervoides BDU141951</name>
    <dbReference type="NCBI Taxonomy" id="1574623"/>
    <lineage>
        <taxon>Bacteria</taxon>
        <taxon>Bacillati</taxon>
        <taxon>Cyanobacteriota</taxon>
        <taxon>Cyanophyceae</taxon>
        <taxon>Oscillatoriophycideae</taxon>
        <taxon>Oscillatoriales</taxon>
        <taxon>Microcoleaceae</taxon>
        <taxon>Lyngbya</taxon>
    </lineage>
</organism>
<protein>
    <submittedName>
        <fullName evidence="1">Uncharacterized protein</fullName>
    </submittedName>
</protein>
<proteinExistence type="predicted"/>
<reference evidence="1" key="1">
    <citation type="submission" date="2014-11" db="EMBL/GenBank/DDBJ databases">
        <authorList>
            <person name="Malar M.C."/>
            <person name="Sen D."/>
            <person name="Tripathy S."/>
        </authorList>
    </citation>
    <scope>NUCLEOTIDE SEQUENCE</scope>
    <source>
        <strain evidence="1">BDU141951</strain>
    </source>
</reference>
<sequence>METLFVLALAIAYGTGAWRFWSGFQKTNFSQNKVNLTLLWPIYFIANKSYRENFNKALKG</sequence>
<evidence type="ECO:0000313" key="1">
    <source>
        <dbReference type="EMBL" id="NEV66932.1"/>
    </source>
</evidence>
<dbReference type="AlphaFoldDB" id="A0A0C1Y4L3"/>
<accession>A0A0C1Y4L3</accession>
<name>A0A0C1Y4L3_9CYAN</name>
<dbReference type="EMBL" id="JTHE02000003">
    <property type="protein sequence ID" value="NEV66932.1"/>
    <property type="molecule type" value="Genomic_DNA"/>
</dbReference>
<reference evidence="1" key="3">
    <citation type="submission" date="2020-02" db="EMBL/GenBank/DDBJ databases">
        <authorList>
            <person name="Sarangi A.N."/>
            <person name="Ghosh S."/>
            <person name="Mukherjee M."/>
            <person name="Tripathy S."/>
        </authorList>
    </citation>
    <scope>NUCLEOTIDE SEQUENCE</scope>
    <source>
        <strain evidence="1">BDU141951</strain>
    </source>
</reference>
<reference evidence="1" key="2">
    <citation type="journal article" date="2015" name="Genome Announc.">
        <title>Draft Genome Sequence of Filamentous Marine Cyanobacterium Lyngbya confervoides Strain BDU141951.</title>
        <authorList>
            <person name="Chandrababunaidu M.M."/>
            <person name="Sen D."/>
            <person name="Tripathy S."/>
        </authorList>
    </citation>
    <scope>NUCLEOTIDE SEQUENCE</scope>
    <source>
        <strain evidence="1">BDU141951</strain>
    </source>
</reference>
<gene>
    <name evidence="1" type="ORF">QQ91_007360</name>
</gene>